<sequence length="90" mass="10058">MNKWTVCCVSSSFTSSSGCCSLFIMKLQSLLDMEDPKVGGCSFSFQHITAHTSYAGRDRTVTAQGRELLPLRNMTFFVVDNPCYELLFPC</sequence>
<reference evidence="1 2" key="1">
    <citation type="journal article" date="2015" name="Sci. Rep.">
        <title>The power of single molecule real-time sequencing technology in the de novo assembly of a eukaryotic genome.</title>
        <authorList>
            <person name="Sakai H."/>
            <person name="Naito K."/>
            <person name="Ogiso-Tanaka E."/>
            <person name="Takahashi Y."/>
            <person name="Iseki K."/>
            <person name="Muto C."/>
            <person name="Satou K."/>
            <person name="Teruya K."/>
            <person name="Shiroma A."/>
            <person name="Shimoji M."/>
            <person name="Hirano T."/>
            <person name="Itoh T."/>
            <person name="Kaga A."/>
            <person name="Tomooka N."/>
        </authorList>
    </citation>
    <scope>NUCLEOTIDE SEQUENCE [LARGE SCALE GENOMIC DNA]</scope>
    <source>
        <strain evidence="2">cv. Shumari</strain>
    </source>
</reference>
<proteinExistence type="predicted"/>
<evidence type="ECO:0000313" key="1">
    <source>
        <dbReference type="EMBL" id="BAT81727.1"/>
    </source>
</evidence>
<dbReference type="PROSITE" id="PS51257">
    <property type="entry name" value="PROKAR_LIPOPROTEIN"/>
    <property type="match status" value="1"/>
</dbReference>
<name>A0A0S3RMT7_PHAAN</name>
<protein>
    <submittedName>
        <fullName evidence="1">Uncharacterized protein</fullName>
    </submittedName>
</protein>
<accession>A0A0S3RMT7</accession>
<dbReference type="AlphaFoldDB" id="A0A0S3RMT7"/>
<dbReference type="EMBL" id="AP015036">
    <property type="protein sequence ID" value="BAT81727.1"/>
    <property type="molecule type" value="Genomic_DNA"/>
</dbReference>
<dbReference type="Proteomes" id="UP000291084">
    <property type="component" value="Chromosome 3"/>
</dbReference>
<evidence type="ECO:0000313" key="2">
    <source>
        <dbReference type="Proteomes" id="UP000291084"/>
    </source>
</evidence>
<gene>
    <name evidence="1" type="primary">Vigan.03G154900</name>
    <name evidence="1" type="ORF">VIGAN_03154900</name>
</gene>
<organism evidence="1 2">
    <name type="scientific">Vigna angularis var. angularis</name>
    <dbReference type="NCBI Taxonomy" id="157739"/>
    <lineage>
        <taxon>Eukaryota</taxon>
        <taxon>Viridiplantae</taxon>
        <taxon>Streptophyta</taxon>
        <taxon>Embryophyta</taxon>
        <taxon>Tracheophyta</taxon>
        <taxon>Spermatophyta</taxon>
        <taxon>Magnoliopsida</taxon>
        <taxon>eudicotyledons</taxon>
        <taxon>Gunneridae</taxon>
        <taxon>Pentapetalae</taxon>
        <taxon>rosids</taxon>
        <taxon>fabids</taxon>
        <taxon>Fabales</taxon>
        <taxon>Fabaceae</taxon>
        <taxon>Papilionoideae</taxon>
        <taxon>50 kb inversion clade</taxon>
        <taxon>NPAAA clade</taxon>
        <taxon>indigoferoid/millettioid clade</taxon>
        <taxon>Phaseoleae</taxon>
        <taxon>Vigna</taxon>
    </lineage>
</organism>
<keyword evidence="2" id="KW-1185">Reference proteome</keyword>